<reference evidence="1" key="1">
    <citation type="journal article" date="2022" name="Nat. Microbiol.">
        <title>Unique mobile elements and scalable gene flow at the prokaryote-eukaryote boundary revealed by circularized Asgard archaea genomes.</title>
        <authorList>
            <person name="Wu F."/>
            <person name="Speth D.R."/>
            <person name="Philosof A."/>
            <person name="Cremiere A."/>
            <person name="Narayanan A."/>
            <person name="Barco R.A."/>
            <person name="Connon S.A."/>
            <person name="Amend J.P."/>
            <person name="Antoshechkin I.A."/>
            <person name="Orphan V.J."/>
        </authorList>
    </citation>
    <scope>NUCLEOTIDE SEQUENCE</scope>
    <source>
        <strain evidence="1">PM71</strain>
    </source>
</reference>
<sequence length="349" mass="41770">MEKKFKKIAIVEFVRTHYDFIISVHEYLYKKGYRDIKILTSSEIWKDIEYQLIKIENHINPTNVFTAGKVKNYFYILKNNFDVIYFNSFYYSWKNIIGLLLLKILKRDTDIILTLHNIRRHFEYKSKFKFAPLKKILITVIDKKINKYIVLNEKLKEFASKYTKKEILVIPFKIPLKQEILTVYKYSSSFYKIIIPGIISNKRRNYDELIKVIKNVLSKRTDFKFILLGRIVSKELIVPLTRLKQQFPQNIQFFSSYIEQELFEKYVIESDIILAPIRKNVDSNPQEQYGLTKASGIEFDAYKYKKPILIPSFYEIQNDNIDVTYFNTYDDLTKILLKYPKKDSFLMSA</sequence>
<organism evidence="1">
    <name type="scientific">Candidatus Heimdallarchaeum aukensis</name>
    <dbReference type="NCBI Taxonomy" id="2876573"/>
    <lineage>
        <taxon>Archaea</taxon>
        <taxon>Promethearchaeati</taxon>
        <taxon>Candidatus Heimdallarchaeota</taxon>
        <taxon>Candidatus Heimdallarchaeia (ex Rinke et al. 2021) (nom. nud.)</taxon>
        <taxon>Candidatus Heimdallarchaeales</taxon>
        <taxon>Candidatus Heimdallarchaeaceae</taxon>
        <taxon>Candidatus Heimdallarchaeum</taxon>
    </lineage>
</organism>
<name>A0A9Y1BMK3_9ARCH</name>
<protein>
    <submittedName>
        <fullName evidence="1">Uncharacterized protein</fullName>
    </submittedName>
</protein>
<dbReference type="Proteomes" id="UP001201020">
    <property type="component" value="Chromosome"/>
</dbReference>
<dbReference type="SUPFAM" id="SSF53756">
    <property type="entry name" value="UDP-Glycosyltransferase/glycogen phosphorylase"/>
    <property type="match status" value="1"/>
</dbReference>
<dbReference type="AlphaFoldDB" id="A0A9Y1BMK3"/>
<dbReference type="Gene3D" id="3.40.50.2000">
    <property type="entry name" value="Glycogen Phosphorylase B"/>
    <property type="match status" value="1"/>
</dbReference>
<accession>A0A9Y1BMK3</accession>
<gene>
    <name evidence="1" type="ORF">K9W45_03670</name>
</gene>
<evidence type="ECO:0000313" key="1">
    <source>
        <dbReference type="EMBL" id="UJG41571.1"/>
    </source>
</evidence>
<proteinExistence type="predicted"/>
<dbReference type="EMBL" id="CP084166">
    <property type="protein sequence ID" value="UJG41571.1"/>
    <property type="molecule type" value="Genomic_DNA"/>
</dbReference>